<dbReference type="CDD" id="cd22593">
    <property type="entry name" value="Kunitz_conkunitzin"/>
    <property type="match status" value="1"/>
</dbReference>
<feature type="transmembrane region" description="Helical" evidence="2">
    <location>
        <begin position="54"/>
        <end position="73"/>
    </location>
</feature>
<keyword evidence="2" id="KW-0812">Transmembrane</keyword>
<dbReference type="InterPro" id="IPR050098">
    <property type="entry name" value="TFPI/VKTCI-like"/>
</dbReference>
<dbReference type="PANTHER" id="PTHR10083">
    <property type="entry name" value="KUNITZ-TYPE PROTEASE INHIBITOR-RELATED"/>
    <property type="match status" value="1"/>
</dbReference>
<evidence type="ECO:0000313" key="5">
    <source>
        <dbReference type="Proteomes" id="UP000748531"/>
    </source>
</evidence>
<name>A0A8J4WL68_9TREM</name>
<dbReference type="AlphaFoldDB" id="A0A8J4WL68"/>
<gene>
    <name evidence="4" type="ORF">PHET_00283</name>
</gene>
<accession>A0A8J4WL68</accession>
<dbReference type="SUPFAM" id="SSF57362">
    <property type="entry name" value="BPTI-like"/>
    <property type="match status" value="2"/>
</dbReference>
<feature type="region of interest" description="Disordered" evidence="1">
    <location>
        <begin position="163"/>
        <end position="210"/>
    </location>
</feature>
<evidence type="ECO:0000259" key="3">
    <source>
        <dbReference type="PROSITE" id="PS50279"/>
    </source>
</evidence>
<dbReference type="InterPro" id="IPR002223">
    <property type="entry name" value="Kunitz_BPTI"/>
</dbReference>
<dbReference type="InterPro" id="IPR036880">
    <property type="entry name" value="Kunitz_BPTI_sf"/>
</dbReference>
<feature type="domain" description="BPTI/Kunitz inhibitor" evidence="3">
    <location>
        <begin position="449"/>
        <end position="501"/>
    </location>
</feature>
<dbReference type="EMBL" id="LUCH01000076">
    <property type="protein sequence ID" value="KAF5406176.1"/>
    <property type="molecule type" value="Genomic_DNA"/>
</dbReference>
<comment type="caution">
    <text evidence="4">The sequence shown here is derived from an EMBL/GenBank/DDBJ whole genome shotgun (WGS) entry which is preliminary data.</text>
</comment>
<dbReference type="SMART" id="SM00131">
    <property type="entry name" value="KU"/>
    <property type="match status" value="2"/>
</dbReference>
<evidence type="ECO:0000256" key="1">
    <source>
        <dbReference type="SAM" id="MobiDB-lite"/>
    </source>
</evidence>
<keyword evidence="2" id="KW-1133">Transmembrane helix</keyword>
<keyword evidence="5" id="KW-1185">Reference proteome</keyword>
<dbReference type="PROSITE" id="PS50279">
    <property type="entry name" value="BPTI_KUNITZ_2"/>
    <property type="match status" value="2"/>
</dbReference>
<dbReference type="Pfam" id="PF00014">
    <property type="entry name" value="Kunitz_BPTI"/>
    <property type="match status" value="2"/>
</dbReference>
<evidence type="ECO:0000313" key="4">
    <source>
        <dbReference type="EMBL" id="KAF5406176.1"/>
    </source>
</evidence>
<organism evidence="4 5">
    <name type="scientific">Paragonimus heterotremus</name>
    <dbReference type="NCBI Taxonomy" id="100268"/>
    <lineage>
        <taxon>Eukaryota</taxon>
        <taxon>Metazoa</taxon>
        <taxon>Spiralia</taxon>
        <taxon>Lophotrochozoa</taxon>
        <taxon>Platyhelminthes</taxon>
        <taxon>Trematoda</taxon>
        <taxon>Digenea</taxon>
        <taxon>Plagiorchiida</taxon>
        <taxon>Troglotremata</taxon>
        <taxon>Troglotrematidae</taxon>
        <taxon>Paragonimus</taxon>
    </lineage>
</organism>
<dbReference type="GO" id="GO:0004867">
    <property type="term" value="F:serine-type endopeptidase inhibitor activity"/>
    <property type="evidence" value="ECO:0007669"/>
    <property type="project" value="InterPro"/>
</dbReference>
<protein>
    <submittedName>
        <fullName evidence="4">Putative kunitz-type protease inhibitor</fullName>
    </submittedName>
</protein>
<dbReference type="OrthoDB" id="4473401at2759"/>
<reference evidence="4" key="1">
    <citation type="submission" date="2019-05" db="EMBL/GenBank/DDBJ databases">
        <title>Annotation for the trematode Paragonimus heterotremus.</title>
        <authorList>
            <person name="Choi Y.-J."/>
        </authorList>
    </citation>
    <scope>NUCLEOTIDE SEQUENCE</scope>
    <source>
        <strain evidence="4">LC</strain>
    </source>
</reference>
<feature type="compositionally biased region" description="Acidic residues" evidence="1">
    <location>
        <begin position="185"/>
        <end position="204"/>
    </location>
</feature>
<proteinExistence type="predicted"/>
<dbReference type="Gene3D" id="4.10.410.10">
    <property type="entry name" value="Pancreatic trypsin inhibitor Kunitz domain"/>
    <property type="match status" value="2"/>
</dbReference>
<evidence type="ECO:0000256" key="2">
    <source>
        <dbReference type="SAM" id="Phobius"/>
    </source>
</evidence>
<dbReference type="CDD" id="cd00109">
    <property type="entry name" value="Kunitz-type"/>
    <property type="match status" value="1"/>
</dbReference>
<keyword evidence="2" id="KW-0472">Membrane</keyword>
<dbReference type="Proteomes" id="UP000748531">
    <property type="component" value="Unassembled WGS sequence"/>
</dbReference>
<feature type="domain" description="BPTI/Kunitz inhibitor" evidence="3">
    <location>
        <begin position="328"/>
        <end position="378"/>
    </location>
</feature>
<sequence length="503" mass="57773">MLGQYDLWKLHVYSSLLDPNFIFNLVGQEDGCMIVVLASQKSGRLATKMRTKLSVFRLCFLLLLSQTVSAYVWEGKRLIKPVYFRENPTVLYASTGFDSKSVPSSNSHSSLHVASGRVDREVAPKMAYRIPPSFITGAHLRAFDTPFSDRILSKPKRWAISTVYNPSGSSPIEPETPPVYPDDLMGGEEDEEDIEEKEDEDEVAESQFSVEPEYESFTSKMESEFMNQARLSTETTQTERDDQSAGRTAELPTHEMVPGSTNVDTRIKQDYYLPAVDAVRNRNRFSMESYAPYIEEASTEPMRPVRRSPSPWPLRDVQRLGEPRQSACTMPLDRGVGPDEISSWYYDKQEYRCRWFDYRGHSGNANRFYSRAACEAYCIRDLENLCEVVNCSWPGTHCSLMPDQVCKDMEYRYGRDWRQKCPPDQPVCVSRRNTRLAPDVSFKTLPPECLQHKHNGSCQKKNPAVNFYYDRERNTCMTFYFHNCGGNDNRFETKSDCMSHCSP</sequence>